<feature type="region of interest" description="Disordered" evidence="1">
    <location>
        <begin position="243"/>
        <end position="321"/>
    </location>
</feature>
<reference evidence="2" key="1">
    <citation type="submission" date="2021-03" db="EMBL/GenBank/DDBJ databases">
        <authorList>
            <person name="Tagirdzhanova G."/>
        </authorList>
    </citation>
    <scope>NUCLEOTIDE SEQUENCE</scope>
</reference>
<keyword evidence="3" id="KW-1185">Reference proteome</keyword>
<accession>A0A8H3FAG9</accession>
<protein>
    <submittedName>
        <fullName evidence="2">Uncharacterized protein</fullName>
    </submittedName>
</protein>
<gene>
    <name evidence="2" type="ORF">GOMPHAMPRED_001673</name>
</gene>
<comment type="caution">
    <text evidence="2">The sequence shown here is derived from an EMBL/GenBank/DDBJ whole genome shotgun (WGS) entry which is preliminary data.</text>
</comment>
<sequence>MVSERAYDGEISPAPSTYGMPGANIVRSFNQLVFKLSTSILCVLINIEDTEESKMGHTKSTFNLGSANHTIDPALRFIPLFGDKKVTTLTSYAAQKTLLDLVSTVKNYLSSQNDIVIYDHARTSGFGFTKFSKHWRVVITRARYDLLQLMNRTALEPALSSCIPLQNMIALLEKNQLISDWNLPKPKDRSDIFVTEIKIAATRATAAEPRIEAAKTACAKKMKETNVEKEAKFVDGKTRSTFDQDLKQKLSEPSEHDAEAQDQDSNDDIRKANQNNETLNWNGVVETWSMDESGPRISETEESVPKGSGSDLVGEPSDFQDLKAESLNAWSFKEETSDGSDPYSKW</sequence>
<dbReference type="AlphaFoldDB" id="A0A8H3FAG9"/>
<dbReference type="InterPro" id="IPR027417">
    <property type="entry name" value="P-loop_NTPase"/>
</dbReference>
<feature type="compositionally biased region" description="Polar residues" evidence="1">
    <location>
        <begin position="272"/>
        <end position="281"/>
    </location>
</feature>
<dbReference type="Gene3D" id="3.40.50.300">
    <property type="entry name" value="P-loop containing nucleotide triphosphate hydrolases"/>
    <property type="match status" value="1"/>
</dbReference>
<proteinExistence type="predicted"/>
<evidence type="ECO:0000313" key="2">
    <source>
        <dbReference type="EMBL" id="CAF9919082.1"/>
    </source>
</evidence>
<evidence type="ECO:0000256" key="1">
    <source>
        <dbReference type="SAM" id="MobiDB-lite"/>
    </source>
</evidence>
<dbReference type="EMBL" id="CAJPDQ010000014">
    <property type="protein sequence ID" value="CAF9919082.1"/>
    <property type="molecule type" value="Genomic_DNA"/>
</dbReference>
<dbReference type="Proteomes" id="UP000664169">
    <property type="component" value="Unassembled WGS sequence"/>
</dbReference>
<organism evidence="2 3">
    <name type="scientific">Gomphillus americanus</name>
    <dbReference type="NCBI Taxonomy" id="1940652"/>
    <lineage>
        <taxon>Eukaryota</taxon>
        <taxon>Fungi</taxon>
        <taxon>Dikarya</taxon>
        <taxon>Ascomycota</taxon>
        <taxon>Pezizomycotina</taxon>
        <taxon>Lecanoromycetes</taxon>
        <taxon>OSLEUM clade</taxon>
        <taxon>Ostropomycetidae</taxon>
        <taxon>Ostropales</taxon>
        <taxon>Graphidaceae</taxon>
        <taxon>Gomphilloideae</taxon>
        <taxon>Gomphillus</taxon>
    </lineage>
</organism>
<name>A0A8H3FAG9_9LECA</name>
<evidence type="ECO:0000313" key="3">
    <source>
        <dbReference type="Proteomes" id="UP000664169"/>
    </source>
</evidence>
<feature type="compositionally biased region" description="Basic and acidic residues" evidence="1">
    <location>
        <begin position="243"/>
        <end position="259"/>
    </location>
</feature>